<dbReference type="RefSeq" id="WP_186877744.1">
    <property type="nucleotide sequence ID" value="NZ_JACOPN010000002.1"/>
</dbReference>
<comment type="caution">
    <text evidence="4">The sequence shown here is derived from an EMBL/GenBank/DDBJ whole genome shotgun (WGS) entry which is preliminary data.</text>
</comment>
<keyword evidence="2" id="KW-0012">Acyltransferase</keyword>
<evidence type="ECO:0000256" key="1">
    <source>
        <dbReference type="ARBA" id="ARBA00022679"/>
    </source>
</evidence>
<dbReference type="Gene3D" id="3.40.630.30">
    <property type="match status" value="1"/>
</dbReference>
<dbReference type="PANTHER" id="PTHR43877">
    <property type="entry name" value="AMINOALKYLPHOSPHONATE N-ACETYLTRANSFERASE-RELATED-RELATED"/>
    <property type="match status" value="1"/>
</dbReference>
<dbReference type="AlphaFoldDB" id="A0A8J6J348"/>
<dbReference type="InterPro" id="IPR016181">
    <property type="entry name" value="Acyl_CoA_acyltransferase"/>
</dbReference>
<sequence length="161" mass="18414">MLSYREITPADDGAIAKIIRANLERFHLNIPGTVYFDPELDQLSAYYHAQPEKRVYFIALDERGKVVGGVGAAEFPGLSRCAELQKLYLDDDAKGKGYSRELMKLAEDWAREAGYQQLYLETHSNLKIALGLYEKLGFRRIERPEAVQHGTMDHFYLKQLS</sequence>
<dbReference type="CDD" id="cd04301">
    <property type="entry name" value="NAT_SF"/>
    <property type="match status" value="1"/>
</dbReference>
<protein>
    <submittedName>
        <fullName evidence="4">GNAT family N-acetyltransferase</fullName>
    </submittedName>
</protein>
<dbReference type="EMBL" id="JACOPN010000002">
    <property type="protein sequence ID" value="MBC5716257.1"/>
    <property type="molecule type" value="Genomic_DNA"/>
</dbReference>
<keyword evidence="1" id="KW-0808">Transferase</keyword>
<evidence type="ECO:0000313" key="4">
    <source>
        <dbReference type="EMBL" id="MBC5716257.1"/>
    </source>
</evidence>
<dbReference type="SUPFAM" id="SSF55729">
    <property type="entry name" value="Acyl-CoA N-acyltransferases (Nat)"/>
    <property type="match status" value="1"/>
</dbReference>
<keyword evidence="5" id="KW-1185">Reference proteome</keyword>
<evidence type="ECO:0000256" key="2">
    <source>
        <dbReference type="ARBA" id="ARBA00023315"/>
    </source>
</evidence>
<evidence type="ECO:0000259" key="3">
    <source>
        <dbReference type="PROSITE" id="PS51186"/>
    </source>
</evidence>
<name>A0A8J6J348_9FIRM</name>
<feature type="domain" description="N-acetyltransferase" evidence="3">
    <location>
        <begin position="2"/>
        <end position="161"/>
    </location>
</feature>
<organism evidence="4 5">
    <name type="scientific">Flintibacter faecis</name>
    <dbReference type="NCBI Taxonomy" id="2763047"/>
    <lineage>
        <taxon>Bacteria</taxon>
        <taxon>Bacillati</taxon>
        <taxon>Bacillota</taxon>
        <taxon>Clostridia</taxon>
        <taxon>Eubacteriales</taxon>
        <taxon>Flintibacter</taxon>
    </lineage>
</organism>
<dbReference type="Pfam" id="PF00583">
    <property type="entry name" value="Acetyltransf_1"/>
    <property type="match status" value="1"/>
</dbReference>
<proteinExistence type="predicted"/>
<evidence type="ECO:0000313" key="5">
    <source>
        <dbReference type="Proteomes" id="UP000602260"/>
    </source>
</evidence>
<gene>
    <name evidence="4" type="ORF">H8S55_02790</name>
</gene>
<dbReference type="PANTHER" id="PTHR43877:SF2">
    <property type="entry name" value="AMINOALKYLPHOSPHONATE N-ACETYLTRANSFERASE-RELATED"/>
    <property type="match status" value="1"/>
</dbReference>
<dbReference type="PROSITE" id="PS51186">
    <property type="entry name" value="GNAT"/>
    <property type="match status" value="1"/>
</dbReference>
<reference evidence="4" key="1">
    <citation type="submission" date="2020-08" db="EMBL/GenBank/DDBJ databases">
        <title>Genome public.</title>
        <authorList>
            <person name="Liu C."/>
            <person name="Sun Q."/>
        </authorList>
    </citation>
    <scope>NUCLEOTIDE SEQUENCE</scope>
    <source>
        <strain evidence="4">BX5</strain>
    </source>
</reference>
<accession>A0A8J6J348</accession>
<dbReference type="InterPro" id="IPR000182">
    <property type="entry name" value="GNAT_dom"/>
</dbReference>
<dbReference type="Proteomes" id="UP000602260">
    <property type="component" value="Unassembled WGS sequence"/>
</dbReference>
<dbReference type="GO" id="GO:0016747">
    <property type="term" value="F:acyltransferase activity, transferring groups other than amino-acyl groups"/>
    <property type="evidence" value="ECO:0007669"/>
    <property type="project" value="InterPro"/>
</dbReference>
<dbReference type="InterPro" id="IPR050832">
    <property type="entry name" value="Bact_Acetyltransf"/>
</dbReference>